<accession>A0ABX1Z522</accession>
<feature type="domain" description="ABC transmembrane type-1" evidence="8">
    <location>
        <begin position="92"/>
        <end position="289"/>
    </location>
</feature>
<keyword evidence="6 7" id="KW-0472">Membrane</keyword>
<feature type="transmembrane region" description="Helical" evidence="7">
    <location>
        <begin position="200"/>
        <end position="222"/>
    </location>
</feature>
<dbReference type="PROSITE" id="PS50928">
    <property type="entry name" value="ABC_TM1"/>
    <property type="match status" value="1"/>
</dbReference>
<gene>
    <name evidence="9" type="ORF">GC102_21745</name>
</gene>
<dbReference type="PANTHER" id="PTHR43744">
    <property type="entry name" value="ABC TRANSPORTER PERMEASE PROTEIN MG189-RELATED-RELATED"/>
    <property type="match status" value="1"/>
</dbReference>
<evidence type="ECO:0000256" key="6">
    <source>
        <dbReference type="ARBA" id="ARBA00023136"/>
    </source>
</evidence>
<feature type="transmembrane region" description="Helical" evidence="7">
    <location>
        <begin position="127"/>
        <end position="147"/>
    </location>
</feature>
<dbReference type="CDD" id="cd06261">
    <property type="entry name" value="TM_PBP2"/>
    <property type="match status" value="1"/>
</dbReference>
<dbReference type="SUPFAM" id="SSF161098">
    <property type="entry name" value="MetI-like"/>
    <property type="match status" value="1"/>
</dbReference>
<dbReference type="InterPro" id="IPR000515">
    <property type="entry name" value="MetI-like"/>
</dbReference>
<organism evidence="9 10">
    <name type="scientific">Paenibacillus germinis</name>
    <dbReference type="NCBI Taxonomy" id="2654979"/>
    <lineage>
        <taxon>Bacteria</taxon>
        <taxon>Bacillati</taxon>
        <taxon>Bacillota</taxon>
        <taxon>Bacilli</taxon>
        <taxon>Bacillales</taxon>
        <taxon>Paenibacillaceae</taxon>
        <taxon>Paenibacillus</taxon>
    </lineage>
</organism>
<comment type="subcellular location">
    <subcellularLocation>
        <location evidence="1 7">Cell membrane</location>
        <topology evidence="1 7">Multi-pass membrane protein</topology>
    </subcellularLocation>
</comment>
<evidence type="ECO:0000256" key="1">
    <source>
        <dbReference type="ARBA" id="ARBA00004651"/>
    </source>
</evidence>
<feature type="transmembrane region" description="Helical" evidence="7">
    <location>
        <begin position="89"/>
        <end position="115"/>
    </location>
</feature>
<dbReference type="InterPro" id="IPR035906">
    <property type="entry name" value="MetI-like_sf"/>
</dbReference>
<feature type="transmembrane region" description="Helical" evidence="7">
    <location>
        <begin position="27"/>
        <end position="49"/>
    </location>
</feature>
<keyword evidence="3" id="KW-1003">Cell membrane</keyword>
<evidence type="ECO:0000256" key="4">
    <source>
        <dbReference type="ARBA" id="ARBA00022692"/>
    </source>
</evidence>
<name>A0ABX1Z522_9BACL</name>
<dbReference type="Proteomes" id="UP000658690">
    <property type="component" value="Unassembled WGS sequence"/>
</dbReference>
<evidence type="ECO:0000256" key="2">
    <source>
        <dbReference type="ARBA" id="ARBA00022448"/>
    </source>
</evidence>
<protein>
    <submittedName>
        <fullName evidence="9">ABC transporter permease subunit</fullName>
    </submittedName>
</protein>
<proteinExistence type="inferred from homology"/>
<evidence type="ECO:0000313" key="9">
    <source>
        <dbReference type="EMBL" id="NOU88361.1"/>
    </source>
</evidence>
<keyword evidence="4 7" id="KW-0812">Transmembrane</keyword>
<comment type="caution">
    <text evidence="9">The sequence shown here is derived from an EMBL/GenBank/DDBJ whole genome shotgun (WGS) entry which is preliminary data.</text>
</comment>
<evidence type="ECO:0000259" key="8">
    <source>
        <dbReference type="PROSITE" id="PS50928"/>
    </source>
</evidence>
<evidence type="ECO:0000256" key="5">
    <source>
        <dbReference type="ARBA" id="ARBA00022989"/>
    </source>
</evidence>
<evidence type="ECO:0000256" key="3">
    <source>
        <dbReference type="ARBA" id="ARBA00022475"/>
    </source>
</evidence>
<feature type="transmembrane region" description="Helical" evidence="7">
    <location>
        <begin position="159"/>
        <end position="179"/>
    </location>
</feature>
<reference evidence="9 10" key="1">
    <citation type="submission" date="2019-10" db="EMBL/GenBank/DDBJ databases">
        <title>Description of Paenibacillus choica sp. nov.</title>
        <authorList>
            <person name="Carlier A."/>
            <person name="Qi S."/>
        </authorList>
    </citation>
    <scope>NUCLEOTIDE SEQUENCE [LARGE SCALE GENOMIC DNA]</scope>
    <source>
        <strain evidence="9 10">LMG 31460</strain>
    </source>
</reference>
<evidence type="ECO:0000256" key="7">
    <source>
        <dbReference type="RuleBase" id="RU363032"/>
    </source>
</evidence>
<dbReference type="Gene3D" id="1.10.3720.10">
    <property type="entry name" value="MetI-like"/>
    <property type="match status" value="1"/>
</dbReference>
<dbReference type="EMBL" id="WHOC01000111">
    <property type="protein sequence ID" value="NOU88361.1"/>
    <property type="molecule type" value="Genomic_DNA"/>
</dbReference>
<keyword evidence="2 7" id="KW-0813">Transport</keyword>
<dbReference type="PANTHER" id="PTHR43744:SF9">
    <property type="entry name" value="POLYGALACTURONAN_RHAMNOGALACTURONAN TRANSPORT SYSTEM PERMEASE PROTEIN YTCP"/>
    <property type="match status" value="1"/>
</dbReference>
<comment type="similarity">
    <text evidence="7">Belongs to the binding-protein-dependent transport system permease family.</text>
</comment>
<dbReference type="Pfam" id="PF00528">
    <property type="entry name" value="BPD_transp_1"/>
    <property type="match status" value="1"/>
</dbReference>
<sequence>MSQMVWLDVWVSVEYGEVPMRKRFSSILFDAGNSLFLLLLSAITLYPLWHEISLSLSSKAEALRGGFFFWPRGLTIQAYTSVLSSDYIWVAYGNTIFITVVGTVLSLFVTSSMAYPLAKRTLPWKNLWLSLIVFTMIFSGGMIPVYLVVKQLGLLNSLWALILPNLVTAFNVIIVINFIRGIPEEVEESAVMDGANPIRIYLFIIVPLCKPVLATLALWIAVGLWNNFFQALIYLNDKSQTTLPLLIRQIISGQQLAEQTGQLADSSTESVIAATIILSIIPILAIYPFLQRYFVKGVMLGSVKS</sequence>
<feature type="transmembrane region" description="Helical" evidence="7">
    <location>
        <begin position="271"/>
        <end position="290"/>
    </location>
</feature>
<keyword evidence="5 7" id="KW-1133">Transmembrane helix</keyword>
<keyword evidence="10" id="KW-1185">Reference proteome</keyword>
<evidence type="ECO:0000313" key="10">
    <source>
        <dbReference type="Proteomes" id="UP000658690"/>
    </source>
</evidence>